<evidence type="ECO:0000259" key="1">
    <source>
        <dbReference type="Pfam" id="PF01261"/>
    </source>
</evidence>
<dbReference type="EMBL" id="BARV01006164">
    <property type="protein sequence ID" value="GAI08940.1"/>
    <property type="molecule type" value="Genomic_DNA"/>
</dbReference>
<gene>
    <name evidence="2" type="ORF">S06H3_12604</name>
</gene>
<comment type="caution">
    <text evidence="2">The sequence shown here is derived from an EMBL/GenBank/DDBJ whole genome shotgun (WGS) entry which is preliminary data.</text>
</comment>
<feature type="non-terminal residue" evidence="2">
    <location>
        <position position="1"/>
    </location>
</feature>
<protein>
    <recommendedName>
        <fullName evidence="1">Xylose isomerase-like TIM barrel domain-containing protein</fullName>
    </recommendedName>
</protein>
<dbReference type="InterPro" id="IPR036237">
    <property type="entry name" value="Xyl_isomerase-like_sf"/>
</dbReference>
<dbReference type="SUPFAM" id="SSF51658">
    <property type="entry name" value="Xylose isomerase-like"/>
    <property type="match status" value="1"/>
</dbReference>
<dbReference type="AlphaFoldDB" id="X1M2Q0"/>
<dbReference type="Gene3D" id="3.20.20.150">
    <property type="entry name" value="Divalent-metal-dependent TIM barrel enzymes"/>
    <property type="match status" value="1"/>
</dbReference>
<dbReference type="InterPro" id="IPR013022">
    <property type="entry name" value="Xyl_isomerase-like_TIM-brl"/>
</dbReference>
<proteinExistence type="predicted"/>
<evidence type="ECO:0000313" key="2">
    <source>
        <dbReference type="EMBL" id="GAI08940.1"/>
    </source>
</evidence>
<name>X1M2Q0_9ZZZZ</name>
<sequence length="195" mass="22169">GYGTTAMHSRSIEVSTNDDYLRQWEFVRKGIREAGIIAQDYGVTLALQNHPSITNNTVETIEMVEEVGLDNVKIGLDLPLFENQEDEFVRNTVLEVRDRMVHSHMLGIVSKKSVGGYVYGFDEVVPRDGPENWPVFLKACKEIGYKGYLAYEQCSPIIMKDHKKADLAEIDRRNQKALAYIKPLMKKIGIYTGKK</sequence>
<accession>X1M2Q0</accession>
<feature type="domain" description="Xylose isomerase-like TIM barrel" evidence="1">
    <location>
        <begin position="16"/>
        <end position="157"/>
    </location>
</feature>
<dbReference type="Pfam" id="PF01261">
    <property type="entry name" value="AP_endonuc_2"/>
    <property type="match status" value="1"/>
</dbReference>
<organism evidence="2">
    <name type="scientific">marine sediment metagenome</name>
    <dbReference type="NCBI Taxonomy" id="412755"/>
    <lineage>
        <taxon>unclassified sequences</taxon>
        <taxon>metagenomes</taxon>
        <taxon>ecological metagenomes</taxon>
    </lineage>
</organism>
<reference evidence="2" key="1">
    <citation type="journal article" date="2014" name="Front. Microbiol.">
        <title>High frequency of phylogenetically diverse reductive dehalogenase-homologous genes in deep subseafloor sedimentary metagenomes.</title>
        <authorList>
            <person name="Kawai M."/>
            <person name="Futagami T."/>
            <person name="Toyoda A."/>
            <person name="Takaki Y."/>
            <person name="Nishi S."/>
            <person name="Hori S."/>
            <person name="Arai W."/>
            <person name="Tsubouchi T."/>
            <person name="Morono Y."/>
            <person name="Uchiyama I."/>
            <person name="Ito T."/>
            <person name="Fujiyama A."/>
            <person name="Inagaki F."/>
            <person name="Takami H."/>
        </authorList>
    </citation>
    <scope>NUCLEOTIDE SEQUENCE</scope>
    <source>
        <strain evidence="2">Expedition CK06-06</strain>
    </source>
</reference>